<dbReference type="InterPro" id="IPR011991">
    <property type="entry name" value="ArsR-like_HTH"/>
</dbReference>
<keyword evidence="2" id="KW-0238">DNA-binding</keyword>
<dbReference type="PANTHER" id="PTHR43413">
    <property type="entry name" value="TRANSCRIPTIONAL REGULATOR, ASNC FAMILY"/>
    <property type="match status" value="1"/>
</dbReference>
<dbReference type="EMBL" id="BMOU01000001">
    <property type="protein sequence ID" value="GGN87686.1"/>
    <property type="molecule type" value="Genomic_DNA"/>
</dbReference>
<dbReference type="InterPro" id="IPR050684">
    <property type="entry name" value="HTH-Siroheme_Decarb"/>
</dbReference>
<comment type="caution">
    <text evidence="5">The sequence shown here is derived from an EMBL/GenBank/DDBJ whole genome shotgun (WGS) entry which is preliminary data.</text>
</comment>
<keyword evidence="3" id="KW-0804">Transcription</keyword>
<reference evidence="5" key="1">
    <citation type="journal article" date="2014" name="Int. J. Syst. Evol. Microbiol.">
        <title>Complete genome sequence of Corynebacterium casei LMG S-19264T (=DSM 44701T), isolated from a smear-ripened cheese.</title>
        <authorList>
            <consortium name="US DOE Joint Genome Institute (JGI-PGF)"/>
            <person name="Walter F."/>
            <person name="Albersmeier A."/>
            <person name="Kalinowski J."/>
            <person name="Ruckert C."/>
        </authorList>
    </citation>
    <scope>NUCLEOTIDE SEQUENCE</scope>
    <source>
        <strain evidence="5">JCM 17820</strain>
    </source>
</reference>
<dbReference type="RefSeq" id="WP_188994503.1">
    <property type="nucleotide sequence ID" value="NZ_BMOU01000001.1"/>
</dbReference>
<sequence>MRGLDDTDRGIVRLLLEDARRPFSDIAEEVGLSAPAVSDRVDRLQEMGIVRGFTLDLDRSLLRAGVPVLVEIDAEPGRAAAVRDGLADADAVEHVFRTADGRVTVTATVPQAEVSDLLDAHVDLNDVDSYEVRLVADSEWTPGLGTAEFAPECAECGNTVDEEGERTVLDGDSYYFCCGSCESRFVDHYESLKEGA</sequence>
<keyword evidence="1" id="KW-0805">Transcription regulation</keyword>
<feature type="domain" description="HTH asnC-type" evidence="4">
    <location>
        <begin position="4"/>
        <end position="67"/>
    </location>
</feature>
<dbReference type="Gene3D" id="1.10.10.10">
    <property type="entry name" value="Winged helix-like DNA-binding domain superfamily/Winged helix DNA-binding domain"/>
    <property type="match status" value="1"/>
</dbReference>
<dbReference type="Pfam" id="PF13404">
    <property type="entry name" value="HTH_AsnC-type"/>
    <property type="match status" value="1"/>
</dbReference>
<dbReference type="GO" id="GO:0043565">
    <property type="term" value="F:sequence-specific DNA binding"/>
    <property type="evidence" value="ECO:0007669"/>
    <property type="project" value="InterPro"/>
</dbReference>
<dbReference type="PROSITE" id="PS00519">
    <property type="entry name" value="HTH_ASNC_1"/>
    <property type="match status" value="1"/>
</dbReference>
<evidence type="ECO:0000256" key="2">
    <source>
        <dbReference type="ARBA" id="ARBA00023125"/>
    </source>
</evidence>
<dbReference type="Pfam" id="PF24273">
    <property type="entry name" value="TRASH_HVO_1752_C"/>
    <property type="match status" value="1"/>
</dbReference>
<dbReference type="InterPro" id="IPR019888">
    <property type="entry name" value="Tscrpt_reg_AsnC-like"/>
</dbReference>
<organism evidence="5 6">
    <name type="scientific">Haloarcula pellucida</name>
    <dbReference type="NCBI Taxonomy" id="1427151"/>
    <lineage>
        <taxon>Archaea</taxon>
        <taxon>Methanobacteriati</taxon>
        <taxon>Methanobacteriota</taxon>
        <taxon>Stenosarchaea group</taxon>
        <taxon>Halobacteria</taxon>
        <taxon>Halobacteriales</taxon>
        <taxon>Haloarculaceae</taxon>
        <taxon>Haloarcula</taxon>
    </lineage>
</organism>
<reference evidence="5" key="2">
    <citation type="submission" date="2020-09" db="EMBL/GenBank/DDBJ databases">
        <authorList>
            <person name="Sun Q."/>
            <person name="Ohkuma M."/>
        </authorList>
    </citation>
    <scope>NUCLEOTIDE SEQUENCE</scope>
    <source>
        <strain evidence="5">JCM 17820</strain>
    </source>
</reference>
<evidence type="ECO:0000259" key="4">
    <source>
        <dbReference type="PROSITE" id="PS50956"/>
    </source>
</evidence>
<evidence type="ECO:0000313" key="5">
    <source>
        <dbReference type="EMBL" id="GGN87686.1"/>
    </source>
</evidence>
<dbReference type="InterPro" id="IPR011017">
    <property type="entry name" value="TRASH_dom"/>
</dbReference>
<dbReference type="InterPro" id="IPR036388">
    <property type="entry name" value="WH-like_DNA-bd_sf"/>
</dbReference>
<dbReference type="SUPFAM" id="SSF46785">
    <property type="entry name" value="Winged helix' DNA-binding domain"/>
    <property type="match status" value="1"/>
</dbReference>
<accession>A0A830GHK8</accession>
<dbReference type="InterPro" id="IPR036390">
    <property type="entry name" value="WH_DNA-bd_sf"/>
</dbReference>
<name>A0A830GHK8_9EURY</name>
<evidence type="ECO:0000313" key="6">
    <source>
        <dbReference type="Proteomes" id="UP000605784"/>
    </source>
</evidence>
<dbReference type="PROSITE" id="PS50956">
    <property type="entry name" value="HTH_ASNC_2"/>
    <property type="match status" value="1"/>
</dbReference>
<dbReference type="SMART" id="SM00344">
    <property type="entry name" value="HTH_ASNC"/>
    <property type="match status" value="1"/>
</dbReference>
<dbReference type="InterPro" id="IPR019885">
    <property type="entry name" value="Tscrpt_reg_HTH_AsnC-type_CS"/>
</dbReference>
<dbReference type="PRINTS" id="PR00033">
    <property type="entry name" value="HTHASNC"/>
</dbReference>
<dbReference type="PANTHER" id="PTHR43413:SF4">
    <property type="entry name" value="HTH-TYPE TRANSCRIPTIONAL REGULATOR LYSM"/>
    <property type="match status" value="1"/>
</dbReference>
<dbReference type="InterPro" id="IPR000485">
    <property type="entry name" value="AsnC-type_HTH_dom"/>
</dbReference>
<protein>
    <submittedName>
        <fullName evidence="5">Transcription regulator</fullName>
    </submittedName>
</protein>
<keyword evidence="6" id="KW-1185">Reference proteome</keyword>
<dbReference type="SMART" id="SM00746">
    <property type="entry name" value="TRASH"/>
    <property type="match status" value="1"/>
</dbReference>
<gene>
    <name evidence="5" type="ORF">GCM10009030_06610</name>
</gene>
<dbReference type="InterPro" id="IPR056526">
    <property type="entry name" value="TRASH_HVO_1752"/>
</dbReference>
<dbReference type="CDD" id="cd00090">
    <property type="entry name" value="HTH_ARSR"/>
    <property type="match status" value="1"/>
</dbReference>
<dbReference type="AlphaFoldDB" id="A0A830GHK8"/>
<proteinExistence type="predicted"/>
<evidence type="ECO:0000256" key="3">
    <source>
        <dbReference type="ARBA" id="ARBA00023163"/>
    </source>
</evidence>
<dbReference type="Proteomes" id="UP000605784">
    <property type="component" value="Unassembled WGS sequence"/>
</dbReference>
<evidence type="ECO:0000256" key="1">
    <source>
        <dbReference type="ARBA" id="ARBA00023015"/>
    </source>
</evidence>